<name>A0ABX5LMK7_9BACT</name>
<evidence type="ECO:0000256" key="1">
    <source>
        <dbReference type="SAM" id="SignalP"/>
    </source>
</evidence>
<gene>
    <name evidence="2" type="ORF">B0H50_10962</name>
</gene>
<keyword evidence="3" id="KW-1185">Reference proteome</keyword>
<sequence>MKKTIGMILASAAMTAPLFAQDSAAEVKDPQFSVAGEVEFEGNAHFKQVDPRDEVKNNRETNKAFHDYSSTFGLVFSVKFNEKWSAEAGIKADDDNSSPGFAYDGAFIQYQVNDNIALKAGDFTYSEGALRYYDYDDPGDAAFGMTERNIRGLEIDAYGLLVGFGWGRDDDDCIADENGEELGCTSYDVHLAYELALGNHTIRPFVNYQSYQLKNGNRLRAGVTANLVFGDAMNVQVAYGLLADALKEDEPKMSHAFALEPEFNFGKLTVKGSAFYAYKADEEDVPTEIEVPEYMFAYVEPIFAINDQLSVGVQGEYHTMSTNKDDELAQVFVGSKAYLNPTENLSLEAYVRACIPVGDDYDSDSGSDYAGQDDVYFGAGASVGFTF</sequence>
<feature type="chain" id="PRO_5045776262" description="Porin" evidence="1">
    <location>
        <begin position="21"/>
        <end position="387"/>
    </location>
</feature>
<dbReference type="Proteomes" id="UP000245523">
    <property type="component" value="Unassembled WGS sequence"/>
</dbReference>
<feature type="signal peptide" evidence="1">
    <location>
        <begin position="1"/>
        <end position="20"/>
    </location>
</feature>
<dbReference type="EMBL" id="QGHD01000009">
    <property type="protein sequence ID" value="PWL01973.1"/>
    <property type="molecule type" value="Genomic_DNA"/>
</dbReference>
<evidence type="ECO:0000313" key="2">
    <source>
        <dbReference type="EMBL" id="PWL01973.1"/>
    </source>
</evidence>
<protein>
    <recommendedName>
        <fullName evidence="4">Porin</fullName>
    </recommendedName>
</protein>
<comment type="caution">
    <text evidence="2">The sequence shown here is derived from an EMBL/GenBank/DDBJ whole genome shotgun (WGS) entry which is preliminary data.</text>
</comment>
<accession>A0ABX5LMK7</accession>
<organism evidence="2 3">
    <name type="scientific">Hallerella porci</name>
    <dbReference type="NCBI Taxonomy" id="1945871"/>
    <lineage>
        <taxon>Bacteria</taxon>
        <taxon>Pseudomonadati</taxon>
        <taxon>Fibrobacterota</taxon>
        <taxon>Fibrobacteria</taxon>
        <taxon>Fibrobacterales</taxon>
        <taxon>Fibrobacteraceae</taxon>
        <taxon>Hallerella</taxon>
    </lineage>
</organism>
<evidence type="ECO:0008006" key="4">
    <source>
        <dbReference type="Google" id="ProtNLM"/>
    </source>
</evidence>
<dbReference type="SUPFAM" id="SSF56935">
    <property type="entry name" value="Porins"/>
    <property type="match status" value="1"/>
</dbReference>
<keyword evidence="1" id="KW-0732">Signal</keyword>
<evidence type="ECO:0000313" key="3">
    <source>
        <dbReference type="Proteomes" id="UP000245523"/>
    </source>
</evidence>
<dbReference type="RefSeq" id="WP_109587428.1">
    <property type="nucleotide sequence ID" value="NZ_JAXEIU010000063.1"/>
</dbReference>
<proteinExistence type="predicted"/>
<reference evidence="2 3" key="1">
    <citation type="submission" date="2018-05" db="EMBL/GenBank/DDBJ databases">
        <title>Animal gut microbial communities from fecal samples from Wisconsin, USA.</title>
        <authorList>
            <person name="Neumann A."/>
        </authorList>
    </citation>
    <scope>NUCLEOTIDE SEQUENCE [LARGE SCALE GENOMIC DNA]</scope>
    <source>
        <strain evidence="2 3">UWS4</strain>
    </source>
</reference>